<dbReference type="InterPro" id="IPR000595">
    <property type="entry name" value="cNMP-bd_dom"/>
</dbReference>
<dbReference type="RefSeq" id="WP_381507944.1">
    <property type="nucleotide sequence ID" value="NZ_JBHUOM010000042.1"/>
</dbReference>
<sequence length="199" mass="24026">MEHPTKYDFSRLENAIRRLYPQCTQAEWDFFQSSFRVESLEAHEFFVQVRQEHRLSFVDQGLMRVYYVNQQGQEVTIRFATEGYYSTDYYAFLTQTPSLFHLQSLEPTTLLTAPYEHIQQCYQRHPGLERYGRAIAERLFKEQHQRIFSFQMDHAEQRYIQFVQEYPALFNRISLTHLSSYLGIERQSLSRIRKKMARP</sequence>
<reference evidence="3" key="1">
    <citation type="journal article" date="2019" name="Int. J. Syst. Evol. Microbiol.">
        <title>The Global Catalogue of Microorganisms (GCM) 10K type strain sequencing project: providing services to taxonomists for standard genome sequencing and annotation.</title>
        <authorList>
            <consortium name="The Broad Institute Genomics Platform"/>
            <consortium name="The Broad Institute Genome Sequencing Center for Infectious Disease"/>
            <person name="Wu L."/>
            <person name="Ma J."/>
        </authorList>
    </citation>
    <scope>NUCLEOTIDE SEQUENCE [LARGE SCALE GENOMIC DNA]</scope>
    <source>
        <strain evidence="3">KCTC 52490</strain>
    </source>
</reference>
<protein>
    <submittedName>
        <fullName evidence="2">Crp/Fnr family transcriptional regulator</fullName>
    </submittedName>
</protein>
<dbReference type="Pfam" id="PF00027">
    <property type="entry name" value="cNMP_binding"/>
    <property type="match status" value="1"/>
</dbReference>
<dbReference type="Gene3D" id="2.60.120.10">
    <property type="entry name" value="Jelly Rolls"/>
    <property type="match status" value="1"/>
</dbReference>
<dbReference type="CDD" id="cd00038">
    <property type="entry name" value="CAP_ED"/>
    <property type="match status" value="1"/>
</dbReference>
<name>A0ABW6AQB9_9BACT</name>
<proteinExistence type="predicted"/>
<feature type="domain" description="Cyclic nucleotide-binding" evidence="1">
    <location>
        <begin position="39"/>
        <end position="125"/>
    </location>
</feature>
<dbReference type="InterPro" id="IPR014710">
    <property type="entry name" value="RmlC-like_jellyroll"/>
</dbReference>
<dbReference type="InterPro" id="IPR018490">
    <property type="entry name" value="cNMP-bd_dom_sf"/>
</dbReference>
<gene>
    <name evidence="2" type="ORF">ACFS25_28055</name>
</gene>
<comment type="caution">
    <text evidence="2">The sequence shown here is derived from an EMBL/GenBank/DDBJ whole genome shotgun (WGS) entry which is preliminary data.</text>
</comment>
<dbReference type="EMBL" id="JBHUOM010000042">
    <property type="protein sequence ID" value="MFD2937656.1"/>
    <property type="molecule type" value="Genomic_DNA"/>
</dbReference>
<evidence type="ECO:0000313" key="2">
    <source>
        <dbReference type="EMBL" id="MFD2937656.1"/>
    </source>
</evidence>
<keyword evidence="3" id="KW-1185">Reference proteome</keyword>
<evidence type="ECO:0000259" key="1">
    <source>
        <dbReference type="Pfam" id="PF00027"/>
    </source>
</evidence>
<dbReference type="SUPFAM" id="SSF51206">
    <property type="entry name" value="cAMP-binding domain-like"/>
    <property type="match status" value="1"/>
</dbReference>
<dbReference type="Proteomes" id="UP001597512">
    <property type="component" value="Unassembled WGS sequence"/>
</dbReference>
<organism evidence="2 3">
    <name type="scientific">Spirosoma flavum</name>
    <dbReference type="NCBI Taxonomy" id="2048557"/>
    <lineage>
        <taxon>Bacteria</taxon>
        <taxon>Pseudomonadati</taxon>
        <taxon>Bacteroidota</taxon>
        <taxon>Cytophagia</taxon>
        <taxon>Cytophagales</taxon>
        <taxon>Cytophagaceae</taxon>
        <taxon>Spirosoma</taxon>
    </lineage>
</organism>
<accession>A0ABW6AQB9</accession>
<evidence type="ECO:0000313" key="3">
    <source>
        <dbReference type="Proteomes" id="UP001597512"/>
    </source>
</evidence>